<dbReference type="InterPro" id="IPR004895">
    <property type="entry name" value="Prenylated_rab_accept_PRA1"/>
</dbReference>
<evidence type="ECO:0000256" key="7">
    <source>
        <dbReference type="RuleBase" id="RU363107"/>
    </source>
</evidence>
<dbReference type="GO" id="GO:0016192">
    <property type="term" value="P:vesicle-mediated transport"/>
    <property type="evidence" value="ECO:0007669"/>
    <property type="project" value="TreeGrafter"/>
</dbReference>
<keyword evidence="5 7" id="KW-1133">Transmembrane helix</keyword>
<evidence type="ECO:0000313" key="10">
    <source>
        <dbReference type="Proteomes" id="UP000813462"/>
    </source>
</evidence>
<dbReference type="PANTHER" id="PTHR19317:SF84">
    <property type="entry name" value="PRA1 FAMILY PROTEIN"/>
    <property type="match status" value="1"/>
</dbReference>
<dbReference type="Proteomes" id="UP000813462">
    <property type="component" value="Unassembled WGS sequence"/>
</dbReference>
<keyword evidence="4 7" id="KW-0812">Transmembrane</keyword>
<feature type="compositionally biased region" description="Polar residues" evidence="8">
    <location>
        <begin position="150"/>
        <end position="163"/>
    </location>
</feature>
<dbReference type="Pfam" id="PF03208">
    <property type="entry name" value="PRA1"/>
    <property type="match status" value="1"/>
</dbReference>
<dbReference type="GO" id="GO:0016020">
    <property type="term" value="C:membrane"/>
    <property type="evidence" value="ECO:0007669"/>
    <property type="project" value="UniProtKB-SubCell"/>
</dbReference>
<dbReference type="PANTHER" id="PTHR19317">
    <property type="entry name" value="PRENYLATED RAB ACCEPTOR 1-RELATED"/>
    <property type="match status" value="1"/>
</dbReference>
<proteinExistence type="inferred from homology"/>
<evidence type="ECO:0000256" key="3">
    <source>
        <dbReference type="ARBA" id="ARBA00006483"/>
    </source>
</evidence>
<feature type="region of interest" description="Disordered" evidence="8">
    <location>
        <begin position="150"/>
        <end position="172"/>
    </location>
</feature>
<sequence length="193" mass="21450">MGLSIPNSLVEAGRRMKQNLCHYRTSYAFFILFIFFLSLFGHSFPMVILINFVFGCFLVYLYDPDPNPIVLSNCCTLDSIAILAVLGVFTIWALLLLTHVWLNVLVSILIGSALAGLHALFRGTEDLHSDRSDQEPHQDRELVEVVDVGNNRTTTTPTASDADQQPHQDRERVEVVDVGNPTTTTTTALNVAD</sequence>
<evidence type="ECO:0000256" key="1">
    <source>
        <dbReference type="ARBA" id="ARBA00002501"/>
    </source>
</evidence>
<dbReference type="GO" id="GO:0005783">
    <property type="term" value="C:endoplasmic reticulum"/>
    <property type="evidence" value="ECO:0007669"/>
    <property type="project" value="UniProtKB-ARBA"/>
</dbReference>
<dbReference type="AlphaFoldDB" id="A0A978UR05"/>
<comment type="caution">
    <text evidence="9">The sequence shown here is derived from an EMBL/GenBank/DDBJ whole genome shotgun (WGS) entry which is preliminary data.</text>
</comment>
<comment type="similarity">
    <text evidence="3 7">Belongs to the PRA1 family.</text>
</comment>
<evidence type="ECO:0000256" key="6">
    <source>
        <dbReference type="ARBA" id="ARBA00023136"/>
    </source>
</evidence>
<gene>
    <name evidence="9" type="ORF">FEM48_Zijuj09G0049300</name>
</gene>
<organism evidence="9 10">
    <name type="scientific">Ziziphus jujuba var. spinosa</name>
    <dbReference type="NCBI Taxonomy" id="714518"/>
    <lineage>
        <taxon>Eukaryota</taxon>
        <taxon>Viridiplantae</taxon>
        <taxon>Streptophyta</taxon>
        <taxon>Embryophyta</taxon>
        <taxon>Tracheophyta</taxon>
        <taxon>Spermatophyta</taxon>
        <taxon>Magnoliopsida</taxon>
        <taxon>eudicotyledons</taxon>
        <taxon>Gunneridae</taxon>
        <taxon>Pentapetalae</taxon>
        <taxon>rosids</taxon>
        <taxon>fabids</taxon>
        <taxon>Rosales</taxon>
        <taxon>Rhamnaceae</taxon>
        <taxon>Paliureae</taxon>
        <taxon>Ziziphus</taxon>
    </lineage>
</organism>
<dbReference type="EMBL" id="JAEACU010000009">
    <property type="protein sequence ID" value="KAH7517305.1"/>
    <property type="molecule type" value="Genomic_DNA"/>
</dbReference>
<evidence type="ECO:0000256" key="2">
    <source>
        <dbReference type="ARBA" id="ARBA00004127"/>
    </source>
</evidence>
<dbReference type="GO" id="GO:0005794">
    <property type="term" value="C:Golgi apparatus"/>
    <property type="evidence" value="ECO:0007669"/>
    <property type="project" value="TreeGrafter"/>
</dbReference>
<name>A0A978UR05_ZIZJJ</name>
<feature type="transmembrane region" description="Helical" evidence="7">
    <location>
        <begin position="21"/>
        <end position="40"/>
    </location>
</feature>
<evidence type="ECO:0000313" key="9">
    <source>
        <dbReference type="EMBL" id="KAH7517305.1"/>
    </source>
</evidence>
<comment type="function">
    <text evidence="1 7">May be involved in both secretory and endocytic intracellular trafficking in the endosomal/prevacuolar compartments.</text>
</comment>
<comment type="subcellular location">
    <subcellularLocation>
        <location evidence="2">Endomembrane system</location>
        <topology evidence="2">Multi-pass membrane protein</topology>
    </subcellularLocation>
    <subcellularLocation>
        <location evidence="7">Membrane</location>
        <topology evidence="7">Multi-pass membrane protein</topology>
    </subcellularLocation>
</comment>
<evidence type="ECO:0000256" key="5">
    <source>
        <dbReference type="ARBA" id="ARBA00022989"/>
    </source>
</evidence>
<keyword evidence="7" id="KW-0813">Transport</keyword>
<feature type="transmembrane region" description="Helical" evidence="7">
    <location>
        <begin position="101"/>
        <end position="121"/>
    </location>
</feature>
<feature type="transmembrane region" description="Helical" evidence="7">
    <location>
        <begin position="74"/>
        <end position="95"/>
    </location>
</feature>
<reference evidence="9" key="1">
    <citation type="journal article" date="2021" name="Front. Plant Sci.">
        <title>Chromosome-Scale Genome Assembly for Chinese Sour Jujube and Insights Into Its Genome Evolution and Domestication Signature.</title>
        <authorList>
            <person name="Shen L.-Y."/>
            <person name="Luo H."/>
            <person name="Wang X.-L."/>
            <person name="Wang X.-M."/>
            <person name="Qiu X.-J."/>
            <person name="Liu H."/>
            <person name="Zhou S.-S."/>
            <person name="Jia K.-H."/>
            <person name="Nie S."/>
            <person name="Bao Y.-T."/>
            <person name="Zhang R.-G."/>
            <person name="Yun Q.-Z."/>
            <person name="Chai Y.-H."/>
            <person name="Lu J.-Y."/>
            <person name="Li Y."/>
            <person name="Zhao S.-W."/>
            <person name="Mao J.-F."/>
            <person name="Jia S.-G."/>
            <person name="Mao Y.-M."/>
        </authorList>
    </citation>
    <scope>NUCLEOTIDE SEQUENCE</scope>
    <source>
        <strain evidence="9">AT0</strain>
        <tissue evidence="9">Leaf</tissue>
    </source>
</reference>
<keyword evidence="6 7" id="KW-0472">Membrane</keyword>
<accession>A0A978UR05</accession>
<protein>
    <recommendedName>
        <fullName evidence="7">PRA1 family protein</fullName>
    </recommendedName>
</protein>
<feature type="transmembrane region" description="Helical" evidence="7">
    <location>
        <begin position="46"/>
        <end position="62"/>
    </location>
</feature>
<evidence type="ECO:0000256" key="4">
    <source>
        <dbReference type="ARBA" id="ARBA00022692"/>
    </source>
</evidence>
<evidence type="ECO:0000256" key="8">
    <source>
        <dbReference type="SAM" id="MobiDB-lite"/>
    </source>
</evidence>